<evidence type="ECO:0000256" key="1">
    <source>
        <dbReference type="ARBA" id="ARBA00010537"/>
    </source>
</evidence>
<dbReference type="Gene3D" id="3.30.1550.10">
    <property type="entry name" value="Ribosomal protein L11/L12, N-terminal domain"/>
    <property type="match status" value="1"/>
</dbReference>
<dbReference type="PANTHER" id="PTHR11661">
    <property type="entry name" value="60S RIBOSOMAL PROTEIN L12"/>
    <property type="match status" value="1"/>
</dbReference>
<dbReference type="GO" id="GO:0006412">
    <property type="term" value="P:translation"/>
    <property type="evidence" value="ECO:0007669"/>
    <property type="project" value="UniProtKB-UniRule"/>
</dbReference>
<keyword evidence="2 7" id="KW-0488">Methylation</keyword>
<dbReference type="Gene3D" id="1.10.10.250">
    <property type="entry name" value="Ribosomal protein L11, C-terminal domain"/>
    <property type="match status" value="1"/>
</dbReference>
<gene>
    <name evidence="7" type="primary">rplK</name>
    <name evidence="11" type="ORF">DFR69_101664</name>
</gene>
<dbReference type="InterPro" id="IPR020783">
    <property type="entry name" value="Ribosomal_uL11_C"/>
</dbReference>
<dbReference type="GO" id="GO:0070180">
    <property type="term" value="F:large ribosomal subunit rRNA binding"/>
    <property type="evidence" value="ECO:0007669"/>
    <property type="project" value="UniProtKB-UniRule"/>
</dbReference>
<dbReference type="HAMAP" id="MF_00736">
    <property type="entry name" value="Ribosomal_uL11"/>
    <property type="match status" value="1"/>
</dbReference>
<evidence type="ECO:0000256" key="7">
    <source>
        <dbReference type="HAMAP-Rule" id="MF_00736"/>
    </source>
</evidence>
<dbReference type="InterPro" id="IPR036769">
    <property type="entry name" value="Ribosomal_uL11_C_sf"/>
</dbReference>
<keyword evidence="5 7" id="KW-0689">Ribosomal protein</keyword>
<comment type="caution">
    <text evidence="11">The sequence shown here is derived from an EMBL/GenBank/DDBJ whole genome shotgun (WGS) entry which is preliminary data.</text>
</comment>
<evidence type="ECO:0000259" key="10">
    <source>
        <dbReference type="Pfam" id="PF03946"/>
    </source>
</evidence>
<keyword evidence="12" id="KW-1185">Reference proteome</keyword>
<comment type="similarity">
    <text evidence="1 7 8">Belongs to the universal ribosomal protein uL11 family.</text>
</comment>
<evidence type="ECO:0000256" key="4">
    <source>
        <dbReference type="ARBA" id="ARBA00022884"/>
    </source>
</evidence>
<dbReference type="Pfam" id="PF00298">
    <property type="entry name" value="Ribosomal_L11"/>
    <property type="match status" value="1"/>
</dbReference>
<evidence type="ECO:0000256" key="8">
    <source>
        <dbReference type="RuleBase" id="RU003978"/>
    </source>
</evidence>
<dbReference type="GO" id="GO:0022625">
    <property type="term" value="C:cytosolic large ribosomal subunit"/>
    <property type="evidence" value="ECO:0007669"/>
    <property type="project" value="TreeGrafter"/>
</dbReference>
<keyword evidence="3 7" id="KW-0699">rRNA-binding</keyword>
<organism evidence="11 12">
    <name type="scientific">Nocardia neocaledoniensis</name>
    <dbReference type="NCBI Taxonomy" id="236511"/>
    <lineage>
        <taxon>Bacteria</taxon>
        <taxon>Bacillati</taxon>
        <taxon>Actinomycetota</taxon>
        <taxon>Actinomycetes</taxon>
        <taxon>Mycobacteriales</taxon>
        <taxon>Nocardiaceae</taxon>
        <taxon>Nocardia</taxon>
    </lineage>
</organism>
<feature type="domain" description="Large ribosomal subunit protein uL11 N-terminal" evidence="10">
    <location>
        <begin position="10"/>
        <end position="63"/>
    </location>
</feature>
<proteinExistence type="inferred from homology"/>
<evidence type="ECO:0000259" key="9">
    <source>
        <dbReference type="Pfam" id="PF00298"/>
    </source>
</evidence>
<evidence type="ECO:0000256" key="6">
    <source>
        <dbReference type="ARBA" id="ARBA00023274"/>
    </source>
</evidence>
<keyword evidence="4 7" id="KW-0694">RNA-binding</keyword>
<name>A0A317P4L6_9NOCA</name>
<protein>
    <recommendedName>
        <fullName evidence="7">Large ribosomal subunit protein uL11</fullName>
    </recommendedName>
</protein>
<evidence type="ECO:0000313" key="12">
    <source>
        <dbReference type="Proteomes" id="UP000246410"/>
    </source>
</evidence>
<dbReference type="InterPro" id="IPR036796">
    <property type="entry name" value="Ribosomal_uL11_N_sf"/>
</dbReference>
<dbReference type="InterPro" id="IPR020784">
    <property type="entry name" value="Ribosomal_uL11_N"/>
</dbReference>
<evidence type="ECO:0000256" key="5">
    <source>
        <dbReference type="ARBA" id="ARBA00022980"/>
    </source>
</evidence>
<dbReference type="CDD" id="cd00349">
    <property type="entry name" value="Ribosomal_L11"/>
    <property type="match status" value="1"/>
</dbReference>
<evidence type="ECO:0000256" key="2">
    <source>
        <dbReference type="ARBA" id="ARBA00022481"/>
    </source>
</evidence>
<keyword evidence="6 7" id="KW-0687">Ribonucleoprotein</keyword>
<dbReference type="GO" id="GO:0003735">
    <property type="term" value="F:structural constituent of ribosome"/>
    <property type="evidence" value="ECO:0007669"/>
    <property type="project" value="InterPro"/>
</dbReference>
<dbReference type="RefSeq" id="WP_110035860.1">
    <property type="nucleotide sequence ID" value="NZ_JARWQV010000245.1"/>
</dbReference>
<comment type="subunit">
    <text evidence="7">Part of the ribosomal stalk of the 50S ribosomal subunit. Interacts with L10 and the large rRNA to form the base of the stalk. L10 forms an elongated spine to which L12 dimers bind in a sequential fashion forming a multimeric L10(L12)X complex.</text>
</comment>
<comment type="PTM">
    <text evidence="7">One or more lysine residues are methylated.</text>
</comment>
<dbReference type="PANTHER" id="PTHR11661:SF1">
    <property type="entry name" value="LARGE RIBOSOMAL SUBUNIT PROTEIN UL11M"/>
    <property type="match status" value="1"/>
</dbReference>
<dbReference type="InterPro" id="IPR000911">
    <property type="entry name" value="Ribosomal_uL11"/>
</dbReference>
<dbReference type="Proteomes" id="UP000246410">
    <property type="component" value="Unassembled WGS sequence"/>
</dbReference>
<dbReference type="SUPFAM" id="SSF54747">
    <property type="entry name" value="Ribosomal L11/L12e N-terminal domain"/>
    <property type="match status" value="1"/>
</dbReference>
<dbReference type="EMBL" id="QGTL01000001">
    <property type="protein sequence ID" value="PWV81324.1"/>
    <property type="molecule type" value="Genomic_DNA"/>
</dbReference>
<comment type="function">
    <text evidence="7">Forms part of the ribosomal stalk which helps the ribosome interact with GTP-bound translation factors.</text>
</comment>
<reference evidence="11 12" key="1">
    <citation type="submission" date="2018-05" db="EMBL/GenBank/DDBJ databases">
        <title>Genomic Encyclopedia of Type Strains, Phase IV (KMG-IV): sequencing the most valuable type-strain genomes for metagenomic binning, comparative biology and taxonomic classification.</title>
        <authorList>
            <person name="Goeker M."/>
        </authorList>
    </citation>
    <scope>NUCLEOTIDE SEQUENCE [LARGE SCALE GENOMIC DNA]</scope>
    <source>
        <strain evidence="11 12">DSM 44717</strain>
    </source>
</reference>
<accession>A0A317P4L6</accession>
<sequence>MARETASVTVTLELEAGNASLMILGKMLGPTGVPPFEVKRRYDAATADRRGEIIPAVITIDARKRWTMRLKTPPTASLIRTALGTGGSPQPGHKRVGALSREQLRRIALRKLPDLNTTDVEAAMRIVAGTARSMGVRIEE</sequence>
<feature type="domain" description="Large ribosomal subunit protein uL11 C-terminal" evidence="9">
    <location>
        <begin position="71"/>
        <end position="138"/>
    </location>
</feature>
<evidence type="ECO:0000256" key="3">
    <source>
        <dbReference type="ARBA" id="ARBA00022730"/>
    </source>
</evidence>
<dbReference type="SMART" id="SM00649">
    <property type="entry name" value="RL11"/>
    <property type="match status" value="1"/>
</dbReference>
<dbReference type="SUPFAM" id="SSF46906">
    <property type="entry name" value="Ribosomal protein L11, C-terminal domain"/>
    <property type="match status" value="1"/>
</dbReference>
<dbReference type="Pfam" id="PF03946">
    <property type="entry name" value="Ribosomal_L11_N"/>
    <property type="match status" value="1"/>
</dbReference>
<dbReference type="AlphaFoldDB" id="A0A317P4L6"/>
<evidence type="ECO:0000313" key="11">
    <source>
        <dbReference type="EMBL" id="PWV81324.1"/>
    </source>
</evidence>